<comment type="function">
    <text evidence="1">Could possibly oxidize fatty acids using specific components.</text>
</comment>
<evidence type="ECO:0000256" key="6">
    <source>
        <dbReference type="RuleBase" id="RU003707"/>
    </source>
</evidence>
<evidence type="ECO:0000256" key="2">
    <source>
        <dbReference type="ARBA" id="ARBA00005254"/>
    </source>
</evidence>
<dbReference type="InterPro" id="IPR001753">
    <property type="entry name" value="Enoyl-CoA_hydra/iso"/>
</dbReference>
<dbReference type="Gene3D" id="3.90.226.10">
    <property type="entry name" value="2-enoyl-CoA Hydratase, Chain A, domain 1"/>
    <property type="match status" value="1"/>
</dbReference>
<gene>
    <name evidence="7" type="ORF">SAMN04490220_0173</name>
</gene>
<dbReference type="CDD" id="cd06558">
    <property type="entry name" value="crotonase-like"/>
    <property type="match status" value="1"/>
</dbReference>
<evidence type="ECO:0000256" key="4">
    <source>
        <dbReference type="ARBA" id="ARBA00023709"/>
    </source>
</evidence>
<dbReference type="InterPro" id="IPR018376">
    <property type="entry name" value="Enoyl-CoA_hyd/isom_CS"/>
</dbReference>
<dbReference type="AlphaFoldDB" id="A0A1H4IKW6"/>
<keyword evidence="3" id="KW-0443">Lipid metabolism</keyword>
<evidence type="ECO:0000256" key="1">
    <source>
        <dbReference type="ARBA" id="ARBA00002994"/>
    </source>
</evidence>
<comment type="catalytic activity">
    <reaction evidence="4">
        <text>a (3S)-3-hydroxyacyl-CoA = a (2E)-enoyl-CoA + H2O</text>
        <dbReference type="Rhea" id="RHEA:16105"/>
        <dbReference type="ChEBI" id="CHEBI:15377"/>
        <dbReference type="ChEBI" id="CHEBI:57318"/>
        <dbReference type="ChEBI" id="CHEBI:58856"/>
        <dbReference type="EC" id="4.2.1.17"/>
    </reaction>
</comment>
<dbReference type="GO" id="GO:0006635">
    <property type="term" value="P:fatty acid beta-oxidation"/>
    <property type="evidence" value="ECO:0007669"/>
    <property type="project" value="TreeGrafter"/>
</dbReference>
<dbReference type="PANTHER" id="PTHR11941">
    <property type="entry name" value="ENOYL-COA HYDRATASE-RELATED"/>
    <property type="match status" value="1"/>
</dbReference>
<comment type="catalytic activity">
    <reaction evidence="5">
        <text>a 4-saturated-(3S)-3-hydroxyacyl-CoA = a (3E)-enoyl-CoA + H2O</text>
        <dbReference type="Rhea" id="RHEA:20724"/>
        <dbReference type="ChEBI" id="CHEBI:15377"/>
        <dbReference type="ChEBI" id="CHEBI:58521"/>
        <dbReference type="ChEBI" id="CHEBI:137480"/>
        <dbReference type="EC" id="4.2.1.17"/>
    </reaction>
</comment>
<dbReference type="RefSeq" id="WP_073362279.1">
    <property type="nucleotide sequence ID" value="NZ_FNTL01000002.1"/>
</dbReference>
<organism evidence="7 8">
    <name type="scientific">Rhodococcus jostii</name>
    <dbReference type="NCBI Taxonomy" id="132919"/>
    <lineage>
        <taxon>Bacteria</taxon>
        <taxon>Bacillati</taxon>
        <taxon>Actinomycetota</taxon>
        <taxon>Actinomycetes</taxon>
        <taxon>Mycobacteriales</taxon>
        <taxon>Nocardiaceae</taxon>
        <taxon>Rhodococcus</taxon>
    </lineage>
</organism>
<dbReference type="Proteomes" id="UP000183407">
    <property type="component" value="Unassembled WGS sequence"/>
</dbReference>
<sequence>MTVNSPTDQILVEVTERVGWVVLNTPERRNALTPEMMRAIPQVLDDLIGSAGARVIVFRGAGGRAFCAGADLSAVADTPQSGDASSLDTHYEAMLARVRTLPVPSIAMIEGACLGGGLALALATDLRYSTRDALVGVPAARLGMAYVDVDPLVAAVGYPRAAELLFTARKWSGEQAYAAGLVNAVVAPGELLTTVQDVAGSIARNAPLAIVATKRALGESRKCAGDRDAEALAALAAQCRQSEDFAEGRRAFLDKRSPQFQGR</sequence>
<keyword evidence="3" id="KW-0276">Fatty acid metabolism</keyword>
<accession>A0A1H4IKW6</accession>
<reference evidence="8" key="1">
    <citation type="submission" date="2016-10" db="EMBL/GenBank/DDBJ databases">
        <authorList>
            <person name="Varghese N."/>
        </authorList>
    </citation>
    <scope>NUCLEOTIDE SEQUENCE [LARGE SCALE GENOMIC DNA]</scope>
    <source>
        <strain evidence="8">DSM 44719</strain>
    </source>
</reference>
<evidence type="ECO:0000256" key="5">
    <source>
        <dbReference type="ARBA" id="ARBA00023717"/>
    </source>
</evidence>
<protein>
    <submittedName>
        <fullName evidence="7">Enoyl-CoA hydratase/carnithine racemase</fullName>
    </submittedName>
</protein>
<dbReference type="GO" id="GO:0004300">
    <property type="term" value="F:enoyl-CoA hydratase activity"/>
    <property type="evidence" value="ECO:0007669"/>
    <property type="project" value="UniProtKB-EC"/>
</dbReference>
<evidence type="ECO:0000313" key="8">
    <source>
        <dbReference type="Proteomes" id="UP000183407"/>
    </source>
</evidence>
<evidence type="ECO:0000313" key="7">
    <source>
        <dbReference type="EMBL" id="SEB34660.1"/>
    </source>
</evidence>
<name>A0A1H4IKW6_RHOJO</name>
<dbReference type="Pfam" id="PF00378">
    <property type="entry name" value="ECH_1"/>
    <property type="match status" value="1"/>
</dbReference>
<dbReference type="EMBL" id="FNTL01000002">
    <property type="protein sequence ID" value="SEB34660.1"/>
    <property type="molecule type" value="Genomic_DNA"/>
</dbReference>
<dbReference type="InterPro" id="IPR029045">
    <property type="entry name" value="ClpP/crotonase-like_dom_sf"/>
</dbReference>
<dbReference type="SUPFAM" id="SSF52096">
    <property type="entry name" value="ClpP/crotonase"/>
    <property type="match status" value="1"/>
</dbReference>
<dbReference type="PANTHER" id="PTHR11941:SF54">
    <property type="entry name" value="ENOYL-COA HYDRATASE, MITOCHONDRIAL"/>
    <property type="match status" value="1"/>
</dbReference>
<dbReference type="PROSITE" id="PS00166">
    <property type="entry name" value="ENOYL_COA_HYDRATASE"/>
    <property type="match status" value="1"/>
</dbReference>
<comment type="similarity">
    <text evidence="2 6">Belongs to the enoyl-CoA hydratase/isomerase family.</text>
</comment>
<evidence type="ECO:0000256" key="3">
    <source>
        <dbReference type="ARBA" id="ARBA00022832"/>
    </source>
</evidence>
<proteinExistence type="inferred from homology"/>